<dbReference type="SMART" id="SM00342">
    <property type="entry name" value="HTH_ARAC"/>
    <property type="match status" value="1"/>
</dbReference>
<evidence type="ECO:0000256" key="2">
    <source>
        <dbReference type="ARBA" id="ARBA00023125"/>
    </source>
</evidence>
<dbReference type="InterPro" id="IPR020449">
    <property type="entry name" value="Tscrpt_reg_AraC-type_HTH"/>
</dbReference>
<organism evidence="5 6">
    <name type="scientific">Diplocloster agilis</name>
    <dbReference type="NCBI Taxonomy" id="2850323"/>
    <lineage>
        <taxon>Bacteria</taxon>
        <taxon>Bacillati</taxon>
        <taxon>Bacillota</taxon>
        <taxon>Clostridia</taxon>
        <taxon>Lachnospirales</taxon>
        <taxon>Lachnospiraceae</taxon>
        <taxon>Diplocloster</taxon>
    </lineage>
</organism>
<dbReference type="Proteomes" id="UP000712157">
    <property type="component" value="Unassembled WGS sequence"/>
</dbReference>
<dbReference type="GO" id="GO:0043565">
    <property type="term" value="F:sequence-specific DNA binding"/>
    <property type="evidence" value="ECO:0007669"/>
    <property type="project" value="InterPro"/>
</dbReference>
<dbReference type="PROSITE" id="PS01124">
    <property type="entry name" value="HTH_ARAC_FAMILY_2"/>
    <property type="match status" value="1"/>
</dbReference>
<proteinExistence type="predicted"/>
<reference evidence="5" key="1">
    <citation type="submission" date="2021-06" db="EMBL/GenBank/DDBJ databases">
        <title>Description of novel taxa of the family Lachnospiraceae.</title>
        <authorList>
            <person name="Chaplin A.V."/>
            <person name="Sokolova S.R."/>
            <person name="Pikina A.P."/>
            <person name="Korzhanova M."/>
            <person name="Belova V."/>
            <person name="Korostin D."/>
            <person name="Efimov B.A."/>
        </authorList>
    </citation>
    <scope>NUCLEOTIDE SEQUENCE</scope>
    <source>
        <strain evidence="5">ASD5720</strain>
    </source>
</reference>
<comment type="caution">
    <text evidence="5">The sequence shown here is derived from an EMBL/GenBank/DDBJ whole genome shotgun (WGS) entry which is preliminary data.</text>
</comment>
<dbReference type="Gene3D" id="1.10.10.60">
    <property type="entry name" value="Homeodomain-like"/>
    <property type="match status" value="2"/>
</dbReference>
<keyword evidence="1" id="KW-0805">Transcription regulation</keyword>
<dbReference type="InterPro" id="IPR009057">
    <property type="entry name" value="Homeodomain-like_sf"/>
</dbReference>
<dbReference type="SUPFAM" id="SSF51215">
    <property type="entry name" value="Regulatory protein AraC"/>
    <property type="match status" value="1"/>
</dbReference>
<evidence type="ECO:0000256" key="3">
    <source>
        <dbReference type="ARBA" id="ARBA00023163"/>
    </source>
</evidence>
<dbReference type="Gene3D" id="2.60.120.10">
    <property type="entry name" value="Jelly Rolls"/>
    <property type="match status" value="1"/>
</dbReference>
<dbReference type="InterPro" id="IPR018062">
    <property type="entry name" value="HTH_AraC-typ_CS"/>
</dbReference>
<evidence type="ECO:0000313" key="6">
    <source>
        <dbReference type="Proteomes" id="UP000712157"/>
    </source>
</evidence>
<dbReference type="Pfam" id="PF12833">
    <property type="entry name" value="HTH_18"/>
    <property type="match status" value="1"/>
</dbReference>
<dbReference type="GO" id="GO:0003700">
    <property type="term" value="F:DNA-binding transcription factor activity"/>
    <property type="evidence" value="ECO:0007669"/>
    <property type="project" value="InterPro"/>
</dbReference>
<evidence type="ECO:0000256" key="1">
    <source>
        <dbReference type="ARBA" id="ARBA00023015"/>
    </source>
</evidence>
<dbReference type="PROSITE" id="PS00041">
    <property type="entry name" value="HTH_ARAC_FAMILY_1"/>
    <property type="match status" value="1"/>
</dbReference>
<dbReference type="Pfam" id="PF07883">
    <property type="entry name" value="Cupin_2"/>
    <property type="match status" value="1"/>
</dbReference>
<dbReference type="InterPro" id="IPR018060">
    <property type="entry name" value="HTH_AraC"/>
</dbReference>
<gene>
    <name evidence="5" type="ORF">KTH89_18195</name>
</gene>
<dbReference type="InterPro" id="IPR037923">
    <property type="entry name" value="HTH-like"/>
</dbReference>
<dbReference type="SUPFAM" id="SSF46689">
    <property type="entry name" value="Homeodomain-like"/>
    <property type="match status" value="2"/>
</dbReference>
<dbReference type="RefSeq" id="WP_238724925.1">
    <property type="nucleotide sequence ID" value="NZ_JAHQCY010000029.1"/>
</dbReference>
<feature type="domain" description="HTH araC/xylS-type" evidence="4">
    <location>
        <begin position="176"/>
        <end position="274"/>
    </location>
</feature>
<dbReference type="AlphaFoldDB" id="A0A949K352"/>
<keyword evidence="2" id="KW-0238">DNA-binding</keyword>
<dbReference type="PRINTS" id="PR00032">
    <property type="entry name" value="HTHARAC"/>
</dbReference>
<dbReference type="InterPro" id="IPR014710">
    <property type="entry name" value="RmlC-like_jellyroll"/>
</dbReference>
<dbReference type="InterPro" id="IPR013096">
    <property type="entry name" value="Cupin_2"/>
</dbReference>
<dbReference type="PANTHER" id="PTHR43280:SF28">
    <property type="entry name" value="HTH-TYPE TRANSCRIPTIONAL ACTIVATOR RHAS"/>
    <property type="match status" value="1"/>
</dbReference>
<keyword evidence="3" id="KW-0804">Transcription</keyword>
<evidence type="ECO:0000313" key="5">
    <source>
        <dbReference type="EMBL" id="MBU9738477.1"/>
    </source>
</evidence>
<accession>A0A949K352</accession>
<dbReference type="EMBL" id="JAHQCW010000035">
    <property type="protein sequence ID" value="MBU9738477.1"/>
    <property type="molecule type" value="Genomic_DNA"/>
</dbReference>
<name>A0A949K352_9FIRM</name>
<evidence type="ECO:0000259" key="4">
    <source>
        <dbReference type="PROSITE" id="PS01124"/>
    </source>
</evidence>
<protein>
    <submittedName>
        <fullName evidence="5">AraC family transcriptional regulator</fullName>
    </submittedName>
</protein>
<sequence length="310" mass="36657">MKAFHEVRRYATEFMVWHKSYKDISFLAHWHKEIEMIYIRSGSAKLSVTDQSFYAKAGDLVICDSGDIHYSDSYQMDNCLDFLIFDTNLISSHYTNSHFQHPCVTREQLEAYGLFDMLERLLDLIDDEMESQKPYYQDVVTASIRQFWYLLKRNVPTSDTAMQSQNRRLVMLDDLQQLLSYMEEHYMENITLEFAAARMHFSESHFSKIFKKLTGINFVIYLNMIRVEKAADLLRTSNDKITDIAFNCGFNNVRTFNRVFKEMTGYTPTEFSAMPDKGAYNLTYYKHKSTEKQYMDKEPMTIIKNTEIMQ</sequence>
<keyword evidence="6" id="KW-1185">Reference proteome</keyword>
<dbReference type="PANTHER" id="PTHR43280">
    <property type="entry name" value="ARAC-FAMILY TRANSCRIPTIONAL REGULATOR"/>
    <property type="match status" value="1"/>
</dbReference>